<evidence type="ECO:0000256" key="2">
    <source>
        <dbReference type="ARBA" id="ARBA00022448"/>
    </source>
</evidence>
<keyword evidence="9 12" id="KW-0472">Membrane</keyword>
<evidence type="ECO:0000256" key="12">
    <source>
        <dbReference type="SAM" id="Phobius"/>
    </source>
</evidence>
<dbReference type="SUPFAM" id="SSF81324">
    <property type="entry name" value="Voltage-gated potassium channels"/>
    <property type="match status" value="1"/>
</dbReference>
<dbReference type="Pfam" id="PF02254">
    <property type="entry name" value="TrkA_N"/>
    <property type="match status" value="1"/>
</dbReference>
<keyword evidence="2" id="KW-0813">Transport</keyword>
<dbReference type="Proteomes" id="UP000593580">
    <property type="component" value="Chromosome"/>
</dbReference>
<keyword evidence="7 12" id="KW-1133">Transmembrane helix</keyword>
<comment type="subcellular location">
    <subcellularLocation>
        <location evidence="1">Cell membrane</location>
        <topology evidence="1">Multi-pass membrane protein</topology>
    </subcellularLocation>
</comment>
<dbReference type="Gene3D" id="3.40.50.720">
    <property type="entry name" value="NAD(P)-binding Rossmann-like Domain"/>
    <property type="match status" value="1"/>
</dbReference>
<organism evidence="14 15">
    <name type="scientific">Sulfurimonas paralvinellae</name>
    <dbReference type="NCBI Taxonomy" id="317658"/>
    <lineage>
        <taxon>Bacteria</taxon>
        <taxon>Pseudomonadati</taxon>
        <taxon>Campylobacterota</taxon>
        <taxon>Epsilonproteobacteria</taxon>
        <taxon>Campylobacterales</taxon>
        <taxon>Sulfurimonadaceae</taxon>
        <taxon>Sulfurimonas</taxon>
    </lineage>
</organism>
<feature type="domain" description="RCK N-terminal" evidence="13">
    <location>
        <begin position="108"/>
        <end position="232"/>
    </location>
</feature>
<dbReference type="PANTHER" id="PTHR10027">
    <property type="entry name" value="CALCIUM-ACTIVATED POTASSIUM CHANNEL ALPHA CHAIN"/>
    <property type="match status" value="1"/>
</dbReference>
<evidence type="ECO:0000256" key="8">
    <source>
        <dbReference type="ARBA" id="ARBA00023065"/>
    </source>
</evidence>
<dbReference type="InterPro" id="IPR013099">
    <property type="entry name" value="K_chnl_dom"/>
</dbReference>
<accession>A0A7M1BAI9</accession>
<dbReference type="KEGG" id="spal:FM071_05700"/>
<comment type="catalytic activity">
    <reaction evidence="11">
        <text>K(+)(in) = K(+)(out)</text>
        <dbReference type="Rhea" id="RHEA:29463"/>
        <dbReference type="ChEBI" id="CHEBI:29103"/>
    </reaction>
</comment>
<dbReference type="Pfam" id="PF07885">
    <property type="entry name" value="Ion_trans_2"/>
    <property type="match status" value="1"/>
</dbReference>
<evidence type="ECO:0000256" key="9">
    <source>
        <dbReference type="ARBA" id="ARBA00023136"/>
    </source>
</evidence>
<reference evidence="14 15" key="1">
    <citation type="submission" date="2019-07" db="EMBL/GenBank/DDBJ databases">
        <title>Sulfurimonas paralvinellae sp. nov., a novel mesophilic, hydrogen- and sulfur-oxidizing chemolithoautotroph within the Epsilonproteo- bacteria isolated from a deep-sea hydrothermal vent polychaete nest, reclassification of Thiomicrospira denitrificans as Sulfurimonas denitrificans comb. nov. and emended description of the genus Sulfurimonas.</title>
        <authorList>
            <person name="Wang S."/>
            <person name="Jiang L."/>
            <person name="Shao Z."/>
        </authorList>
    </citation>
    <scope>NUCLEOTIDE SEQUENCE [LARGE SCALE GENOMIC DNA]</scope>
    <source>
        <strain evidence="14 15">GO25</strain>
    </source>
</reference>
<dbReference type="PANTHER" id="PTHR10027:SF10">
    <property type="entry name" value="SLOWPOKE 2, ISOFORM D"/>
    <property type="match status" value="1"/>
</dbReference>
<keyword evidence="4 12" id="KW-0812">Transmembrane</keyword>
<sequence length="357" mass="41322">MQKFEFSLANFYLFVYSVFVVVIAIVLPYLEPQNFKDFFDAFWYMVVTVSTVGYGDVVPHSEFGRLMAMLAIFGGVVAVAVLTAQLTTQLVTKKIFSKKRYLMTENLNHHLVICGFKTPRKDILAGFVEKYGKNIVIVYHDFPPELEDVLNEYDLKFVQGNYNEEEVLKRANIEKADRVMILNAHDEYSDAKVLETVIIIRSLNNEVYIIAEIINPQYENYLLKSKCDEIVMSEEYNRFLLSKSITEPGMSKVIRKLLRTSNFKIQQKHPFTGKTYKEAFDALLDKREILLGVIENDVTAKELKKIILNNMHFGKDAQKYKTLLNKIKNSEIQKNVIINPDDDFTITEFSAIILMKR</sequence>
<evidence type="ECO:0000256" key="3">
    <source>
        <dbReference type="ARBA" id="ARBA00022538"/>
    </source>
</evidence>
<evidence type="ECO:0000256" key="7">
    <source>
        <dbReference type="ARBA" id="ARBA00022989"/>
    </source>
</evidence>
<feature type="transmembrane region" description="Helical" evidence="12">
    <location>
        <begin position="66"/>
        <end position="86"/>
    </location>
</feature>
<evidence type="ECO:0000256" key="10">
    <source>
        <dbReference type="ARBA" id="ARBA00023303"/>
    </source>
</evidence>
<evidence type="ECO:0000256" key="4">
    <source>
        <dbReference type="ARBA" id="ARBA00022692"/>
    </source>
</evidence>
<dbReference type="EMBL" id="CP041406">
    <property type="protein sequence ID" value="QOP46724.1"/>
    <property type="molecule type" value="Genomic_DNA"/>
</dbReference>
<dbReference type="GO" id="GO:0005267">
    <property type="term" value="F:potassium channel activity"/>
    <property type="evidence" value="ECO:0007669"/>
    <property type="project" value="UniProtKB-KW"/>
</dbReference>
<dbReference type="InterPro" id="IPR003148">
    <property type="entry name" value="RCK_N"/>
</dbReference>
<gene>
    <name evidence="14" type="ORF">FM071_05700</name>
</gene>
<keyword evidence="8" id="KW-0406">Ion transport</keyword>
<keyword evidence="15" id="KW-1185">Reference proteome</keyword>
<dbReference type="InterPro" id="IPR047871">
    <property type="entry name" value="K_chnl_Slo-like"/>
</dbReference>
<dbReference type="PROSITE" id="PS51201">
    <property type="entry name" value="RCK_N"/>
    <property type="match status" value="1"/>
</dbReference>
<keyword evidence="10 14" id="KW-0407">Ion channel</keyword>
<evidence type="ECO:0000313" key="15">
    <source>
        <dbReference type="Proteomes" id="UP000593580"/>
    </source>
</evidence>
<evidence type="ECO:0000256" key="1">
    <source>
        <dbReference type="ARBA" id="ARBA00004651"/>
    </source>
</evidence>
<keyword evidence="3" id="KW-0633">Potassium transport</keyword>
<proteinExistence type="predicted"/>
<keyword evidence="6" id="KW-0630">Potassium</keyword>
<feature type="transmembrane region" description="Helical" evidence="12">
    <location>
        <begin position="42"/>
        <end position="59"/>
    </location>
</feature>
<evidence type="ECO:0000256" key="5">
    <source>
        <dbReference type="ARBA" id="ARBA00022826"/>
    </source>
</evidence>
<evidence type="ECO:0000259" key="13">
    <source>
        <dbReference type="PROSITE" id="PS51201"/>
    </source>
</evidence>
<evidence type="ECO:0000256" key="11">
    <source>
        <dbReference type="ARBA" id="ARBA00034430"/>
    </source>
</evidence>
<keyword evidence="5" id="KW-0631">Potassium channel</keyword>
<protein>
    <submittedName>
        <fullName evidence="14">Potassium channel family protein</fullName>
    </submittedName>
</protein>
<dbReference type="AlphaFoldDB" id="A0A7M1BAI9"/>
<name>A0A7M1BAI9_9BACT</name>
<evidence type="ECO:0000313" key="14">
    <source>
        <dbReference type="EMBL" id="QOP46724.1"/>
    </source>
</evidence>
<dbReference type="Gene3D" id="1.10.287.70">
    <property type="match status" value="1"/>
</dbReference>
<dbReference type="GO" id="GO:0005886">
    <property type="term" value="C:plasma membrane"/>
    <property type="evidence" value="ECO:0007669"/>
    <property type="project" value="UniProtKB-SubCell"/>
</dbReference>
<dbReference type="SUPFAM" id="SSF51735">
    <property type="entry name" value="NAD(P)-binding Rossmann-fold domains"/>
    <property type="match status" value="1"/>
</dbReference>
<dbReference type="InterPro" id="IPR036291">
    <property type="entry name" value="NAD(P)-bd_dom_sf"/>
</dbReference>
<evidence type="ECO:0000256" key="6">
    <source>
        <dbReference type="ARBA" id="ARBA00022958"/>
    </source>
</evidence>
<feature type="transmembrane region" description="Helical" evidence="12">
    <location>
        <begin position="12"/>
        <end position="30"/>
    </location>
</feature>